<evidence type="ECO:0000313" key="4">
    <source>
        <dbReference type="Proteomes" id="UP000886829"/>
    </source>
</evidence>
<dbReference type="PANTHER" id="PTHR43267:SF1">
    <property type="entry name" value="TRNA THREONYLCARBAMOYLADENOSINE DEHYDRATASE"/>
    <property type="match status" value="1"/>
</dbReference>
<dbReference type="InterPro" id="IPR035985">
    <property type="entry name" value="Ubiquitin-activating_enz"/>
</dbReference>
<reference evidence="3" key="1">
    <citation type="journal article" date="2021" name="PeerJ">
        <title>Extensive microbial diversity within the chicken gut microbiome revealed by metagenomics and culture.</title>
        <authorList>
            <person name="Gilroy R."/>
            <person name="Ravi A."/>
            <person name="Getino M."/>
            <person name="Pursley I."/>
            <person name="Horton D.L."/>
            <person name="Alikhan N.F."/>
            <person name="Baker D."/>
            <person name="Gharbi K."/>
            <person name="Hall N."/>
            <person name="Watson M."/>
            <person name="Adriaenssens E.M."/>
            <person name="Foster-Nyarko E."/>
            <person name="Jarju S."/>
            <person name="Secka A."/>
            <person name="Antonio M."/>
            <person name="Oren A."/>
            <person name="Chaudhuri R.R."/>
            <person name="La Ragione R."/>
            <person name="Hildebrand F."/>
            <person name="Pallen M.J."/>
        </authorList>
    </citation>
    <scope>NUCLEOTIDE SEQUENCE</scope>
    <source>
        <strain evidence="3">USASDec5-558</strain>
    </source>
</reference>
<sequence length="299" mass="31878">MTILTASTNNSAGNSQAGTAPLENSDEQRYVRQEMLAGYEQSVEILSTKKVGLIGVGGLGGLCSLLLSNAGVGCLRLADGDSVAWHNLHRQLLFTEQDATTGELKVMGACRELERRNHHTKIEAFKTKITAENFADFADGLDLILDVSDDAKSREVLAQQALEHGKDLLSGAVSAYTALLAVFRFSCPNFVRQYGCYHCLTHGADINTKVGITGPIAASASSLVAHVALEYLLGHEPLTGQLLRYDFRRLNLQHLRLTPDPDCQCCRSLHADAGADAEAAGADAEAADADAADADGNAH</sequence>
<keyword evidence="3" id="KW-0548">Nucleotidyltransferase</keyword>
<dbReference type="AlphaFoldDB" id="A0A9D1WDW5"/>
<evidence type="ECO:0000313" key="3">
    <source>
        <dbReference type="EMBL" id="HIX56477.1"/>
    </source>
</evidence>
<dbReference type="InterPro" id="IPR000594">
    <property type="entry name" value="ThiF_NAD_FAD-bd"/>
</dbReference>
<dbReference type="GO" id="GO:0061504">
    <property type="term" value="P:cyclic threonylcarbamoyladenosine biosynthetic process"/>
    <property type="evidence" value="ECO:0007669"/>
    <property type="project" value="TreeGrafter"/>
</dbReference>
<dbReference type="GO" id="GO:0016779">
    <property type="term" value="F:nucleotidyltransferase activity"/>
    <property type="evidence" value="ECO:0007669"/>
    <property type="project" value="UniProtKB-KW"/>
</dbReference>
<dbReference type="SUPFAM" id="SSF69572">
    <property type="entry name" value="Activating enzymes of the ubiquitin-like proteins"/>
    <property type="match status" value="1"/>
</dbReference>
<name>A0A9D1WDW5_9GAMM</name>
<feature type="domain" description="THIF-type NAD/FAD binding fold" evidence="2">
    <location>
        <begin position="32"/>
        <end position="265"/>
    </location>
</feature>
<organism evidence="3 4">
    <name type="scientific">Candidatus Anaerobiospirillum pullistercoris</name>
    <dbReference type="NCBI Taxonomy" id="2838452"/>
    <lineage>
        <taxon>Bacteria</taxon>
        <taxon>Pseudomonadati</taxon>
        <taxon>Pseudomonadota</taxon>
        <taxon>Gammaproteobacteria</taxon>
        <taxon>Aeromonadales</taxon>
        <taxon>Succinivibrionaceae</taxon>
        <taxon>Anaerobiospirillum</taxon>
    </lineage>
</organism>
<feature type="compositionally biased region" description="Polar residues" evidence="1">
    <location>
        <begin position="1"/>
        <end position="18"/>
    </location>
</feature>
<keyword evidence="3" id="KW-0808">Transferase</keyword>
<reference evidence="3" key="2">
    <citation type="submission" date="2021-04" db="EMBL/GenBank/DDBJ databases">
        <authorList>
            <person name="Gilroy R."/>
        </authorList>
    </citation>
    <scope>NUCLEOTIDE SEQUENCE</scope>
    <source>
        <strain evidence="3">USASDec5-558</strain>
    </source>
</reference>
<dbReference type="Pfam" id="PF00899">
    <property type="entry name" value="ThiF"/>
    <property type="match status" value="1"/>
</dbReference>
<dbReference type="GO" id="GO:0061503">
    <property type="term" value="F:tRNA threonylcarbamoyladenosine dehydratase"/>
    <property type="evidence" value="ECO:0007669"/>
    <property type="project" value="TreeGrafter"/>
</dbReference>
<evidence type="ECO:0000256" key="1">
    <source>
        <dbReference type="SAM" id="MobiDB-lite"/>
    </source>
</evidence>
<accession>A0A9D1WDW5</accession>
<feature type="region of interest" description="Disordered" evidence="1">
    <location>
        <begin position="1"/>
        <end position="25"/>
    </location>
</feature>
<gene>
    <name evidence="3" type="ORF">H9850_03280</name>
</gene>
<comment type="caution">
    <text evidence="3">The sequence shown here is derived from an EMBL/GenBank/DDBJ whole genome shotgun (WGS) entry which is preliminary data.</text>
</comment>
<dbReference type="EMBL" id="DXEV01000064">
    <property type="protein sequence ID" value="HIX56477.1"/>
    <property type="molecule type" value="Genomic_DNA"/>
</dbReference>
<dbReference type="Proteomes" id="UP000886829">
    <property type="component" value="Unassembled WGS sequence"/>
</dbReference>
<dbReference type="PANTHER" id="PTHR43267">
    <property type="entry name" value="TRNA THREONYLCARBAMOYLADENOSINE DEHYDRATASE"/>
    <property type="match status" value="1"/>
</dbReference>
<protein>
    <submittedName>
        <fullName evidence="3">ThiF family adenylyltransferase</fullName>
    </submittedName>
</protein>
<evidence type="ECO:0000259" key="2">
    <source>
        <dbReference type="Pfam" id="PF00899"/>
    </source>
</evidence>
<proteinExistence type="predicted"/>
<dbReference type="GO" id="GO:0008641">
    <property type="term" value="F:ubiquitin-like modifier activating enzyme activity"/>
    <property type="evidence" value="ECO:0007669"/>
    <property type="project" value="InterPro"/>
</dbReference>
<dbReference type="Gene3D" id="3.40.50.720">
    <property type="entry name" value="NAD(P)-binding Rossmann-like Domain"/>
    <property type="match status" value="1"/>
</dbReference>
<dbReference type="InterPro" id="IPR045886">
    <property type="entry name" value="ThiF/MoeB/HesA"/>
</dbReference>